<keyword evidence="7 8" id="KW-0472">Membrane</keyword>
<evidence type="ECO:0000313" key="9">
    <source>
        <dbReference type="EMBL" id="QJD82063.1"/>
    </source>
</evidence>
<dbReference type="PANTHER" id="PTHR34975">
    <property type="entry name" value="SPORE GERMINATION PROTEIN A2"/>
    <property type="match status" value="1"/>
</dbReference>
<name>A0A7Z2VF47_9BACL</name>
<keyword evidence="4" id="KW-0309">Germination</keyword>
<evidence type="ECO:0000256" key="1">
    <source>
        <dbReference type="ARBA" id="ARBA00004141"/>
    </source>
</evidence>
<feature type="transmembrane region" description="Helical" evidence="8">
    <location>
        <begin position="135"/>
        <end position="161"/>
    </location>
</feature>
<feature type="transmembrane region" description="Helical" evidence="8">
    <location>
        <begin position="212"/>
        <end position="232"/>
    </location>
</feature>
<dbReference type="EMBL" id="CP051680">
    <property type="protein sequence ID" value="QJD82063.1"/>
    <property type="molecule type" value="Genomic_DNA"/>
</dbReference>
<keyword evidence="3" id="KW-0813">Transport</keyword>
<dbReference type="AlphaFoldDB" id="A0A7Z2VF47"/>
<evidence type="ECO:0000256" key="4">
    <source>
        <dbReference type="ARBA" id="ARBA00022544"/>
    </source>
</evidence>
<feature type="transmembrane region" description="Helical" evidence="8">
    <location>
        <begin position="181"/>
        <end position="200"/>
    </location>
</feature>
<feature type="transmembrane region" description="Helical" evidence="8">
    <location>
        <begin position="101"/>
        <end position="123"/>
    </location>
</feature>
<dbReference type="PANTHER" id="PTHR34975:SF2">
    <property type="entry name" value="SPORE GERMINATION PROTEIN A2"/>
    <property type="match status" value="1"/>
</dbReference>
<dbReference type="GO" id="GO:0009847">
    <property type="term" value="P:spore germination"/>
    <property type="evidence" value="ECO:0007669"/>
    <property type="project" value="InterPro"/>
</dbReference>
<evidence type="ECO:0000256" key="6">
    <source>
        <dbReference type="ARBA" id="ARBA00022989"/>
    </source>
</evidence>
<feature type="transmembrane region" description="Helical" evidence="8">
    <location>
        <begin position="326"/>
        <end position="347"/>
    </location>
</feature>
<dbReference type="Pfam" id="PF03845">
    <property type="entry name" value="Spore_permease"/>
    <property type="match status" value="1"/>
</dbReference>
<dbReference type="Proteomes" id="UP000502248">
    <property type="component" value="Chromosome"/>
</dbReference>
<evidence type="ECO:0000256" key="8">
    <source>
        <dbReference type="SAM" id="Phobius"/>
    </source>
</evidence>
<sequence>MTKRMVFILFMQVHLAAGMSIYSVRIIESTSKGHWEPILLGCLLEFFLVWMYMKGMAVSKGRQMVDVLASALGKWGALLLLLPVIIYLACRLISLVRYQIIEINIILLPKTPLWATTLIYVAMPLYAASKGMSAIIRLSVAVCFLFVPFVFFSLIISFRNFDYFNAFPIWDSTAAFVTKPSFYVSMYANSGFLFLGMLTLDKPITMRSLWPILILVTFFYLAVVYVPLFVFGQECLSILEHPPVIASDTIDVEWVVFDWLPTFYIVASSAVSFLEATVTVWMIMLIVRKLIVPFPPKWILVFIGIVAFCFNLMIRNVTSLNRLDTVNVVFCLYSIVIVPLVIFLTSLRRRGRPA</sequence>
<accession>A0A7Z2VF47</accession>
<feature type="transmembrane region" description="Helical" evidence="8">
    <location>
        <begin position="65"/>
        <end position="89"/>
    </location>
</feature>
<evidence type="ECO:0000256" key="5">
    <source>
        <dbReference type="ARBA" id="ARBA00022692"/>
    </source>
</evidence>
<evidence type="ECO:0000256" key="7">
    <source>
        <dbReference type="ARBA" id="ARBA00023136"/>
    </source>
</evidence>
<evidence type="ECO:0000313" key="10">
    <source>
        <dbReference type="Proteomes" id="UP000502248"/>
    </source>
</evidence>
<proteinExistence type="inferred from homology"/>
<feature type="transmembrane region" description="Helical" evidence="8">
    <location>
        <begin position="298"/>
        <end position="314"/>
    </location>
</feature>
<gene>
    <name evidence="9" type="ORF">HH215_01960</name>
</gene>
<organism evidence="9 10">
    <name type="scientific">Cohnella herbarum</name>
    <dbReference type="NCBI Taxonomy" id="2728023"/>
    <lineage>
        <taxon>Bacteria</taxon>
        <taxon>Bacillati</taxon>
        <taxon>Bacillota</taxon>
        <taxon>Bacilli</taxon>
        <taxon>Bacillales</taxon>
        <taxon>Paenibacillaceae</taxon>
        <taxon>Cohnella</taxon>
    </lineage>
</organism>
<dbReference type="KEGG" id="cheb:HH215_01960"/>
<protein>
    <submittedName>
        <fullName evidence="9">GerAB/ArcD/ProY family transporter</fullName>
    </submittedName>
</protein>
<reference evidence="9 10" key="1">
    <citation type="submission" date="2020-04" db="EMBL/GenBank/DDBJ databases">
        <title>Genome sequencing of novel species.</title>
        <authorList>
            <person name="Heo J."/>
            <person name="Kim S.-J."/>
            <person name="Kim J.-S."/>
            <person name="Hong S.-B."/>
            <person name="Kwon S.-W."/>
        </authorList>
    </citation>
    <scope>NUCLEOTIDE SEQUENCE [LARGE SCALE GENOMIC DNA]</scope>
    <source>
        <strain evidence="9 10">MFER-1</strain>
    </source>
</reference>
<keyword evidence="5 8" id="KW-0812">Transmembrane</keyword>
<comment type="similarity">
    <text evidence="2">Belongs to the amino acid-polyamine-organocation (APC) superfamily. Spore germination protein (SGP) (TC 2.A.3.9) family.</text>
</comment>
<keyword evidence="6 8" id="KW-1133">Transmembrane helix</keyword>
<dbReference type="RefSeq" id="WP_169278368.1">
    <property type="nucleotide sequence ID" value="NZ_CP051680.1"/>
</dbReference>
<comment type="subcellular location">
    <subcellularLocation>
        <location evidence="1">Membrane</location>
        <topology evidence="1">Multi-pass membrane protein</topology>
    </subcellularLocation>
</comment>
<feature type="transmembrane region" description="Helical" evidence="8">
    <location>
        <begin position="34"/>
        <end position="53"/>
    </location>
</feature>
<evidence type="ECO:0000256" key="2">
    <source>
        <dbReference type="ARBA" id="ARBA00007998"/>
    </source>
</evidence>
<feature type="transmembrane region" description="Helical" evidence="8">
    <location>
        <begin position="263"/>
        <end position="286"/>
    </location>
</feature>
<dbReference type="InterPro" id="IPR004761">
    <property type="entry name" value="Spore_GerAB"/>
</dbReference>
<dbReference type="GO" id="GO:0016020">
    <property type="term" value="C:membrane"/>
    <property type="evidence" value="ECO:0007669"/>
    <property type="project" value="UniProtKB-SubCell"/>
</dbReference>
<keyword evidence="10" id="KW-1185">Reference proteome</keyword>
<evidence type="ECO:0000256" key="3">
    <source>
        <dbReference type="ARBA" id="ARBA00022448"/>
    </source>
</evidence>